<proteinExistence type="predicted"/>
<feature type="domain" description="Cadherin" evidence="10">
    <location>
        <begin position="169"/>
        <end position="285"/>
    </location>
</feature>
<evidence type="ECO:0000256" key="8">
    <source>
        <dbReference type="ARBA" id="ARBA00023180"/>
    </source>
</evidence>
<dbReference type="SUPFAM" id="SSF49313">
    <property type="entry name" value="Cadherin-like"/>
    <property type="match status" value="3"/>
</dbReference>
<evidence type="ECO:0000256" key="5">
    <source>
        <dbReference type="ARBA" id="ARBA00022889"/>
    </source>
</evidence>
<evidence type="ECO:0000313" key="12">
    <source>
        <dbReference type="Proteomes" id="UP000245119"/>
    </source>
</evidence>
<evidence type="ECO:0000256" key="3">
    <source>
        <dbReference type="ARBA" id="ARBA00022737"/>
    </source>
</evidence>
<comment type="subcellular location">
    <subcellularLocation>
        <location evidence="1">Membrane</location>
        <topology evidence="1">Single-pass membrane protein</topology>
    </subcellularLocation>
</comment>
<keyword evidence="4 9" id="KW-0106">Calcium</keyword>
<evidence type="ECO:0000256" key="9">
    <source>
        <dbReference type="PROSITE-ProRule" id="PRU00043"/>
    </source>
</evidence>
<accession>A0A2T7PMC3</accession>
<keyword evidence="12" id="KW-1185">Reference proteome</keyword>
<evidence type="ECO:0000256" key="7">
    <source>
        <dbReference type="ARBA" id="ARBA00023136"/>
    </source>
</evidence>
<dbReference type="Proteomes" id="UP000245119">
    <property type="component" value="Linkage Group LG3"/>
</dbReference>
<dbReference type="PROSITE" id="PS50268">
    <property type="entry name" value="CADHERIN_2"/>
    <property type="match status" value="3"/>
</dbReference>
<keyword evidence="8" id="KW-0325">Glycoprotein</keyword>
<dbReference type="PANTHER" id="PTHR24028:SF146">
    <property type="entry name" value="CADHERIN 96CB, ISOFORM D-RELATED"/>
    <property type="match status" value="1"/>
</dbReference>
<dbReference type="OrthoDB" id="6252479at2759"/>
<dbReference type="GO" id="GO:0007156">
    <property type="term" value="P:homophilic cell adhesion via plasma membrane adhesion molecules"/>
    <property type="evidence" value="ECO:0007669"/>
    <property type="project" value="InterPro"/>
</dbReference>
<keyword evidence="7" id="KW-0472">Membrane</keyword>
<keyword evidence="3" id="KW-0677">Repeat</keyword>
<keyword evidence="2" id="KW-0812">Transmembrane</keyword>
<dbReference type="PRINTS" id="PR00205">
    <property type="entry name" value="CADHERIN"/>
</dbReference>
<dbReference type="InterPro" id="IPR015919">
    <property type="entry name" value="Cadherin-like_sf"/>
</dbReference>
<comment type="caution">
    <text evidence="11">The sequence shown here is derived from an EMBL/GenBank/DDBJ whole genome shotgun (WGS) entry which is preliminary data.</text>
</comment>
<evidence type="ECO:0000259" key="10">
    <source>
        <dbReference type="PROSITE" id="PS50268"/>
    </source>
</evidence>
<dbReference type="InterPro" id="IPR050174">
    <property type="entry name" value="Protocadherin/Cadherin-CA"/>
</dbReference>
<organism evidence="11 12">
    <name type="scientific">Pomacea canaliculata</name>
    <name type="common">Golden apple snail</name>
    <dbReference type="NCBI Taxonomy" id="400727"/>
    <lineage>
        <taxon>Eukaryota</taxon>
        <taxon>Metazoa</taxon>
        <taxon>Spiralia</taxon>
        <taxon>Lophotrochozoa</taxon>
        <taxon>Mollusca</taxon>
        <taxon>Gastropoda</taxon>
        <taxon>Caenogastropoda</taxon>
        <taxon>Architaenioglossa</taxon>
        <taxon>Ampullarioidea</taxon>
        <taxon>Ampullariidae</taxon>
        <taxon>Pomacea</taxon>
    </lineage>
</organism>
<evidence type="ECO:0000313" key="11">
    <source>
        <dbReference type="EMBL" id="PVD34576.1"/>
    </source>
</evidence>
<dbReference type="FunFam" id="2.60.40.60:FF:000002">
    <property type="entry name" value="Protocadherin alpha 2"/>
    <property type="match status" value="1"/>
</dbReference>
<evidence type="ECO:0000256" key="6">
    <source>
        <dbReference type="ARBA" id="ARBA00022989"/>
    </source>
</evidence>
<sequence length="293" mass="32086">MLVVKEELDRELTPRYQVQVIARDGGQPPRTGALLVNITVGDENDNVPRFTLSSYSITVNEDVPRGHVLLKMTATDEDSGPNGQVRYRLSSQQSSDVTSMFSIDAITGELSVVGDIENGREGYELMVEARDLGSPPFTASTTVSITVRDTINSKPKLTVSLLRGDGFSTISEYASLGAVVAHIAVRDPDGGRNGIVQCRMEPQPYFELQGFDIKEYKVIVARQLDRETVAAHNVTVVCTDAGVQPQSASTRFRSSCDRRERQQSAFLQAAVSGGSTREQRARPQLADGDRFRC</sequence>
<evidence type="ECO:0000256" key="2">
    <source>
        <dbReference type="ARBA" id="ARBA00022692"/>
    </source>
</evidence>
<gene>
    <name evidence="11" type="ORF">C0Q70_05852</name>
</gene>
<dbReference type="Pfam" id="PF00028">
    <property type="entry name" value="Cadherin"/>
    <property type="match status" value="2"/>
</dbReference>
<reference evidence="11 12" key="1">
    <citation type="submission" date="2018-04" db="EMBL/GenBank/DDBJ databases">
        <title>The genome of golden apple snail Pomacea canaliculata provides insight into stress tolerance and invasive adaptation.</title>
        <authorList>
            <person name="Liu C."/>
            <person name="Liu B."/>
            <person name="Ren Y."/>
            <person name="Zhang Y."/>
            <person name="Wang H."/>
            <person name="Li S."/>
            <person name="Jiang F."/>
            <person name="Yin L."/>
            <person name="Zhang G."/>
            <person name="Qian W."/>
            <person name="Fan W."/>
        </authorList>
    </citation>
    <scope>NUCLEOTIDE SEQUENCE [LARGE SCALE GENOMIC DNA]</scope>
    <source>
        <strain evidence="11">SZHN2017</strain>
        <tissue evidence="11">Muscle</tissue>
    </source>
</reference>
<dbReference type="InterPro" id="IPR002126">
    <property type="entry name" value="Cadherin-like_dom"/>
</dbReference>
<dbReference type="EMBL" id="PZQS01000003">
    <property type="protein sequence ID" value="PVD34576.1"/>
    <property type="molecule type" value="Genomic_DNA"/>
</dbReference>
<dbReference type="PANTHER" id="PTHR24028">
    <property type="entry name" value="CADHERIN-87A"/>
    <property type="match status" value="1"/>
</dbReference>
<name>A0A2T7PMC3_POMCA</name>
<evidence type="ECO:0000256" key="4">
    <source>
        <dbReference type="ARBA" id="ARBA00022837"/>
    </source>
</evidence>
<dbReference type="Gene3D" id="2.60.40.60">
    <property type="entry name" value="Cadherins"/>
    <property type="match status" value="3"/>
</dbReference>
<feature type="domain" description="Cadherin" evidence="10">
    <location>
        <begin position="51"/>
        <end position="157"/>
    </location>
</feature>
<dbReference type="GO" id="GO:0005886">
    <property type="term" value="C:plasma membrane"/>
    <property type="evidence" value="ECO:0007669"/>
    <property type="project" value="InterPro"/>
</dbReference>
<feature type="domain" description="Cadherin" evidence="10">
    <location>
        <begin position="1"/>
        <end position="50"/>
    </location>
</feature>
<dbReference type="CDD" id="cd11304">
    <property type="entry name" value="Cadherin_repeat"/>
    <property type="match status" value="3"/>
</dbReference>
<dbReference type="SMART" id="SM00112">
    <property type="entry name" value="CA"/>
    <property type="match status" value="3"/>
</dbReference>
<evidence type="ECO:0000256" key="1">
    <source>
        <dbReference type="ARBA" id="ARBA00004167"/>
    </source>
</evidence>
<keyword evidence="5" id="KW-0130">Cell adhesion</keyword>
<dbReference type="InterPro" id="IPR020894">
    <property type="entry name" value="Cadherin_CS"/>
</dbReference>
<protein>
    <recommendedName>
        <fullName evidence="10">Cadherin domain-containing protein</fullName>
    </recommendedName>
</protein>
<keyword evidence="6" id="KW-1133">Transmembrane helix</keyword>
<dbReference type="GO" id="GO:0005509">
    <property type="term" value="F:calcium ion binding"/>
    <property type="evidence" value="ECO:0007669"/>
    <property type="project" value="UniProtKB-UniRule"/>
</dbReference>
<dbReference type="AlphaFoldDB" id="A0A2T7PMC3"/>
<dbReference type="PROSITE" id="PS00232">
    <property type="entry name" value="CADHERIN_1"/>
    <property type="match status" value="1"/>
</dbReference>